<dbReference type="GO" id="GO:0005886">
    <property type="term" value="C:plasma membrane"/>
    <property type="evidence" value="ECO:0007669"/>
    <property type="project" value="UniProtKB-SubCell"/>
</dbReference>
<dbReference type="Pfam" id="PF04239">
    <property type="entry name" value="DUF421"/>
    <property type="match status" value="1"/>
</dbReference>
<evidence type="ECO:0000256" key="3">
    <source>
        <dbReference type="ARBA" id="ARBA00022475"/>
    </source>
</evidence>
<organism evidence="10">
    <name type="scientific">Nocardia sp. ATCC 202099</name>
    <dbReference type="NCBI Taxonomy" id="930400"/>
    <lineage>
        <taxon>Bacteria</taxon>
        <taxon>Bacillati</taxon>
        <taxon>Actinomycetota</taxon>
        <taxon>Actinomycetes</taxon>
        <taxon>Mycobacteriales</taxon>
        <taxon>Nocardiaceae</taxon>
        <taxon>Nocardia</taxon>
    </lineage>
</organism>
<protein>
    <submittedName>
        <fullName evidence="10">Noc5</fullName>
    </submittedName>
</protein>
<evidence type="ECO:0000313" key="10">
    <source>
        <dbReference type="EMBL" id="ADR01095.1"/>
    </source>
</evidence>
<evidence type="ECO:0000256" key="6">
    <source>
        <dbReference type="ARBA" id="ARBA00023136"/>
    </source>
</evidence>
<evidence type="ECO:0000259" key="9">
    <source>
        <dbReference type="Pfam" id="PF20730"/>
    </source>
</evidence>
<feature type="domain" description="YetF C-terminal" evidence="8">
    <location>
        <begin position="87"/>
        <end position="157"/>
    </location>
</feature>
<proteinExistence type="inferred from homology"/>
<dbReference type="AlphaFoldDB" id="E5DUJ1"/>
<keyword evidence="5 7" id="KW-1133">Transmembrane helix</keyword>
<evidence type="ECO:0000256" key="7">
    <source>
        <dbReference type="SAM" id="Phobius"/>
    </source>
</evidence>
<dbReference type="InterPro" id="IPR007353">
    <property type="entry name" value="DUF421"/>
</dbReference>
<accession>E5DUJ1</accession>
<evidence type="ECO:0000256" key="5">
    <source>
        <dbReference type="ARBA" id="ARBA00022989"/>
    </source>
</evidence>
<gene>
    <name evidence="10" type="primary">noc5</name>
</gene>
<evidence type="ECO:0000256" key="4">
    <source>
        <dbReference type="ARBA" id="ARBA00022692"/>
    </source>
</evidence>
<keyword evidence="6 7" id="KW-0472">Membrane</keyword>
<dbReference type="InterPro" id="IPR048454">
    <property type="entry name" value="YetF_N"/>
</dbReference>
<feature type="transmembrane region" description="Helical" evidence="7">
    <location>
        <begin position="6"/>
        <end position="27"/>
    </location>
</feature>
<sequence>MFFDSWTGLVRVVLVGLPAYATLVLALRLSGKRTLAKMNAFDLVVTVALGSTLATILLTSNVALAEGIFAMAVLVAAQFAVAWAAVRSPRIRRAVKSTPTLLARHGRLDEDAMREQRVTRSEILQAVRSAGSGGLDQVAAVVLETDGSLSVITTGKAGDSTALSDVTDVPRHDTRG</sequence>
<dbReference type="Gene3D" id="3.30.240.20">
    <property type="entry name" value="bsu07140 like domains"/>
    <property type="match status" value="1"/>
</dbReference>
<dbReference type="InterPro" id="IPR023090">
    <property type="entry name" value="UPF0702_alpha/beta_dom_sf"/>
</dbReference>
<comment type="similarity">
    <text evidence="2">Belongs to the UPF0702 family.</text>
</comment>
<comment type="subcellular location">
    <subcellularLocation>
        <location evidence="1">Cell membrane</location>
        <topology evidence="1">Multi-pass membrane protein</topology>
    </subcellularLocation>
</comment>
<name>E5DUJ1_9NOCA</name>
<feature type="transmembrane region" description="Helical" evidence="7">
    <location>
        <begin position="64"/>
        <end position="86"/>
    </location>
</feature>
<dbReference type="PANTHER" id="PTHR34582:SF6">
    <property type="entry name" value="UPF0702 TRANSMEMBRANE PROTEIN YCAP"/>
    <property type="match status" value="1"/>
</dbReference>
<dbReference type="EMBL" id="GU564398">
    <property type="protein sequence ID" value="ADR01095.1"/>
    <property type="molecule type" value="Genomic_DNA"/>
</dbReference>
<keyword evidence="4 7" id="KW-0812">Transmembrane</keyword>
<dbReference type="Pfam" id="PF20730">
    <property type="entry name" value="YetF_N"/>
    <property type="match status" value="1"/>
</dbReference>
<evidence type="ECO:0000256" key="1">
    <source>
        <dbReference type="ARBA" id="ARBA00004651"/>
    </source>
</evidence>
<keyword evidence="3" id="KW-1003">Cell membrane</keyword>
<feature type="domain" description="YetF-like N-terminal transmembrane" evidence="9">
    <location>
        <begin position="21"/>
        <end position="77"/>
    </location>
</feature>
<feature type="transmembrane region" description="Helical" evidence="7">
    <location>
        <begin position="39"/>
        <end position="58"/>
    </location>
</feature>
<dbReference type="PANTHER" id="PTHR34582">
    <property type="entry name" value="UPF0702 TRANSMEMBRANE PROTEIN YCAP"/>
    <property type="match status" value="1"/>
</dbReference>
<evidence type="ECO:0000259" key="8">
    <source>
        <dbReference type="Pfam" id="PF04239"/>
    </source>
</evidence>
<reference evidence="10" key="1">
    <citation type="journal article" date="2010" name="Mol. Biosyst.">
        <title>Moving posttranslational modifications forward to biosynthesize the glycosylated thiopeptide nocathiacin I in Nocardia sp. ATCC202099.</title>
        <authorList>
            <person name="Ding Y."/>
            <person name="Yu Y."/>
            <person name="Pan H."/>
            <person name="Guo H."/>
            <person name="Li Y."/>
            <person name="Liu W."/>
        </authorList>
    </citation>
    <scope>NUCLEOTIDE SEQUENCE</scope>
    <source>
        <strain evidence="10">ATCC 202099</strain>
    </source>
</reference>
<evidence type="ECO:0000256" key="2">
    <source>
        <dbReference type="ARBA" id="ARBA00006448"/>
    </source>
</evidence>